<dbReference type="InterPro" id="IPR000073">
    <property type="entry name" value="AB_hydrolase_1"/>
</dbReference>
<sequence>NLIWTLTVNQHGKGTPVVLIHGFLYALGLWVLNLDDLAKNRPVYAIDLFGKCCYIFFHRTFSSDAVEAKRQMVKSIEAWVTKVLGSKDLVLIGQSMGGVIVSAYALQHPERVSHLVLADLWGFPTEKANGNIPFWLKPIKFLTGLFNLLSALRLTERLGPKLSCKVYDYLSQKFSGAVEDAHDNISQYLYCCNAQSPT</sequence>
<dbReference type="KEGG" id="dpx:DAPPUDRAFT_65387"/>
<reference evidence="4 5" key="1">
    <citation type="journal article" date="2011" name="Science">
        <title>The ecoresponsive genome of Daphnia pulex.</title>
        <authorList>
            <person name="Colbourne J.K."/>
            <person name="Pfrender M.E."/>
            <person name="Gilbert D."/>
            <person name="Thomas W.K."/>
            <person name="Tucker A."/>
            <person name="Oakley T.H."/>
            <person name="Tokishita S."/>
            <person name="Aerts A."/>
            <person name="Arnold G.J."/>
            <person name="Basu M.K."/>
            <person name="Bauer D.J."/>
            <person name="Caceres C.E."/>
            <person name="Carmel L."/>
            <person name="Casola C."/>
            <person name="Choi J.H."/>
            <person name="Detter J.C."/>
            <person name="Dong Q."/>
            <person name="Dusheyko S."/>
            <person name="Eads B.D."/>
            <person name="Frohlich T."/>
            <person name="Geiler-Samerotte K.A."/>
            <person name="Gerlach D."/>
            <person name="Hatcher P."/>
            <person name="Jogdeo S."/>
            <person name="Krijgsveld J."/>
            <person name="Kriventseva E.V."/>
            <person name="Kultz D."/>
            <person name="Laforsch C."/>
            <person name="Lindquist E."/>
            <person name="Lopez J."/>
            <person name="Manak J.R."/>
            <person name="Muller J."/>
            <person name="Pangilinan J."/>
            <person name="Patwardhan R.P."/>
            <person name="Pitluck S."/>
            <person name="Pritham E.J."/>
            <person name="Rechtsteiner A."/>
            <person name="Rho M."/>
            <person name="Rogozin I.B."/>
            <person name="Sakarya O."/>
            <person name="Salamov A."/>
            <person name="Schaack S."/>
            <person name="Shapiro H."/>
            <person name="Shiga Y."/>
            <person name="Skalitzky C."/>
            <person name="Smith Z."/>
            <person name="Souvorov A."/>
            <person name="Sung W."/>
            <person name="Tang Z."/>
            <person name="Tsuchiya D."/>
            <person name="Tu H."/>
            <person name="Vos H."/>
            <person name="Wang M."/>
            <person name="Wolf Y.I."/>
            <person name="Yamagata H."/>
            <person name="Yamada T."/>
            <person name="Ye Y."/>
            <person name="Shaw J.R."/>
            <person name="Andrews J."/>
            <person name="Crease T.J."/>
            <person name="Tang H."/>
            <person name="Lucas S.M."/>
            <person name="Robertson H.M."/>
            <person name="Bork P."/>
            <person name="Koonin E.V."/>
            <person name="Zdobnov E.M."/>
            <person name="Grigoriev I.V."/>
            <person name="Lynch M."/>
            <person name="Boore J.L."/>
        </authorList>
    </citation>
    <scope>NUCLEOTIDE SEQUENCE [LARGE SCALE GENOMIC DNA]</scope>
</reference>
<accession>E9HRM1</accession>
<feature type="non-terminal residue" evidence="4">
    <location>
        <position position="198"/>
    </location>
</feature>
<dbReference type="Proteomes" id="UP000000305">
    <property type="component" value="Unassembled WGS sequence"/>
</dbReference>
<dbReference type="GO" id="GO:0055088">
    <property type="term" value="P:lipid homeostasis"/>
    <property type="evidence" value="ECO:0000318"/>
    <property type="project" value="GO_Central"/>
</dbReference>
<feature type="domain" description="AB hydrolase-1" evidence="3">
    <location>
        <begin position="16"/>
        <end position="134"/>
    </location>
</feature>
<dbReference type="SUPFAM" id="SSF53474">
    <property type="entry name" value="alpha/beta-Hydrolases"/>
    <property type="match status" value="1"/>
</dbReference>
<evidence type="ECO:0000256" key="1">
    <source>
        <dbReference type="ARBA" id="ARBA00038097"/>
    </source>
</evidence>
<dbReference type="AlphaFoldDB" id="E9HRM1"/>
<dbReference type="PhylomeDB" id="E9HRM1"/>
<name>E9HRM1_DAPPU</name>
<dbReference type="PANTHER" id="PTHR42886">
    <property type="entry name" value="RE40534P-RELATED"/>
    <property type="match status" value="1"/>
</dbReference>
<dbReference type="GO" id="GO:0005811">
    <property type="term" value="C:lipid droplet"/>
    <property type="evidence" value="ECO:0000318"/>
    <property type="project" value="GO_Central"/>
</dbReference>
<evidence type="ECO:0000256" key="2">
    <source>
        <dbReference type="SAM" id="Phobius"/>
    </source>
</evidence>
<dbReference type="GO" id="GO:0042171">
    <property type="term" value="F:lysophosphatidic acid acyltransferase activity"/>
    <property type="evidence" value="ECO:0000318"/>
    <property type="project" value="GO_Central"/>
</dbReference>
<dbReference type="HOGENOM" id="CLU_017361_0_1_1"/>
<dbReference type="GO" id="GO:0006654">
    <property type="term" value="P:phosphatidic acid biosynthetic process"/>
    <property type="evidence" value="ECO:0000318"/>
    <property type="project" value="GO_Central"/>
</dbReference>
<keyword evidence="2" id="KW-0812">Transmembrane</keyword>
<dbReference type="OMA" id="CINTEMG"/>
<dbReference type="InterPro" id="IPR029058">
    <property type="entry name" value="AB_hydrolase_fold"/>
</dbReference>
<dbReference type="EMBL" id="GL732738">
    <property type="protein sequence ID" value="EFX65612.1"/>
    <property type="molecule type" value="Genomic_DNA"/>
</dbReference>
<comment type="similarity">
    <text evidence="1">Belongs to the peptidase S33 family. ABHD4/ABHD5 subfamily.</text>
</comment>
<dbReference type="Pfam" id="PF00561">
    <property type="entry name" value="Abhydrolase_1"/>
    <property type="match status" value="1"/>
</dbReference>
<proteinExistence type="inferred from homology"/>
<dbReference type="Gene3D" id="3.40.50.1820">
    <property type="entry name" value="alpha/beta hydrolase"/>
    <property type="match status" value="1"/>
</dbReference>
<dbReference type="eggNOG" id="KOG4409">
    <property type="taxonomic scope" value="Eukaryota"/>
</dbReference>
<protein>
    <recommendedName>
        <fullName evidence="3">AB hydrolase-1 domain-containing protein</fullName>
    </recommendedName>
</protein>
<keyword evidence="2" id="KW-1133">Transmembrane helix</keyword>
<dbReference type="PRINTS" id="PR00111">
    <property type="entry name" value="ABHYDROLASE"/>
</dbReference>
<evidence type="ECO:0000313" key="5">
    <source>
        <dbReference type="Proteomes" id="UP000000305"/>
    </source>
</evidence>
<evidence type="ECO:0000259" key="3">
    <source>
        <dbReference type="Pfam" id="PF00561"/>
    </source>
</evidence>
<evidence type="ECO:0000313" key="4">
    <source>
        <dbReference type="EMBL" id="EFX65612.1"/>
    </source>
</evidence>
<feature type="transmembrane region" description="Helical" evidence="2">
    <location>
        <begin position="14"/>
        <end position="32"/>
    </location>
</feature>
<organism evidence="4 5">
    <name type="scientific">Daphnia pulex</name>
    <name type="common">Water flea</name>
    <dbReference type="NCBI Taxonomy" id="6669"/>
    <lineage>
        <taxon>Eukaryota</taxon>
        <taxon>Metazoa</taxon>
        <taxon>Ecdysozoa</taxon>
        <taxon>Arthropoda</taxon>
        <taxon>Crustacea</taxon>
        <taxon>Branchiopoda</taxon>
        <taxon>Diplostraca</taxon>
        <taxon>Cladocera</taxon>
        <taxon>Anomopoda</taxon>
        <taxon>Daphniidae</taxon>
        <taxon>Daphnia</taxon>
    </lineage>
</organism>
<dbReference type="GO" id="GO:0052689">
    <property type="term" value="F:carboxylic ester hydrolase activity"/>
    <property type="evidence" value="ECO:0000318"/>
    <property type="project" value="GO_Central"/>
</dbReference>
<keyword evidence="2" id="KW-0472">Membrane</keyword>
<dbReference type="InParanoid" id="E9HRM1"/>
<keyword evidence="5" id="KW-1185">Reference proteome</keyword>
<dbReference type="OrthoDB" id="6726831at2759"/>
<gene>
    <name evidence="4" type="ORF">DAPPUDRAFT_65387</name>
</gene>
<dbReference type="PANTHER" id="PTHR42886:SF29">
    <property type="entry name" value="PUMMELIG, ISOFORM A"/>
    <property type="match status" value="1"/>
</dbReference>